<feature type="domain" description="Aerotolerance regulator N-terminal" evidence="2">
    <location>
        <begin position="7"/>
        <end position="81"/>
    </location>
</feature>
<dbReference type="RefSeq" id="WP_092680455.1">
    <property type="nucleotide sequence ID" value="NZ_FNMZ01000002.1"/>
</dbReference>
<dbReference type="STRING" id="356660.SAMN05444336_102180"/>
<dbReference type="CDD" id="cd03143">
    <property type="entry name" value="A4_beta-galactosidase_middle_domain"/>
    <property type="match status" value="1"/>
</dbReference>
<protein>
    <submittedName>
        <fullName evidence="4">N-terminal double-transmembrane domain-containing protein</fullName>
    </submittedName>
</protein>
<dbReference type="PANTHER" id="PTHR37464:SF1">
    <property type="entry name" value="BLL2463 PROTEIN"/>
    <property type="match status" value="1"/>
</dbReference>
<keyword evidence="1" id="KW-0472">Membrane</keyword>
<accession>A0A1H2VV89</accession>
<evidence type="ECO:0000313" key="5">
    <source>
        <dbReference type="Proteomes" id="UP000199118"/>
    </source>
</evidence>
<evidence type="ECO:0000259" key="2">
    <source>
        <dbReference type="Pfam" id="PF07584"/>
    </source>
</evidence>
<dbReference type="Gene3D" id="3.40.50.12140">
    <property type="entry name" value="Domain of unknown function DUF4159"/>
    <property type="match status" value="1"/>
</dbReference>
<evidence type="ECO:0000259" key="3">
    <source>
        <dbReference type="Pfam" id="PF13709"/>
    </source>
</evidence>
<dbReference type="InterPro" id="IPR024163">
    <property type="entry name" value="Aerotolerance_reg_N"/>
</dbReference>
<dbReference type="Pfam" id="PF13709">
    <property type="entry name" value="DUF4159"/>
    <property type="match status" value="1"/>
</dbReference>
<dbReference type="SUPFAM" id="SSF52317">
    <property type="entry name" value="Class I glutamine amidotransferase-like"/>
    <property type="match status" value="1"/>
</dbReference>
<evidence type="ECO:0000313" key="4">
    <source>
        <dbReference type="EMBL" id="SDW72131.1"/>
    </source>
</evidence>
<dbReference type="PANTHER" id="PTHR37464">
    <property type="entry name" value="BLL2463 PROTEIN"/>
    <property type="match status" value="1"/>
</dbReference>
<dbReference type="InterPro" id="IPR025297">
    <property type="entry name" value="DUF4159"/>
</dbReference>
<proteinExistence type="predicted"/>
<dbReference type="NCBIfam" id="TIGR02226">
    <property type="entry name" value="two_anch"/>
    <property type="match status" value="1"/>
</dbReference>
<keyword evidence="1" id="KW-1133">Transmembrane helix</keyword>
<evidence type="ECO:0000256" key="1">
    <source>
        <dbReference type="SAM" id="Phobius"/>
    </source>
</evidence>
<keyword evidence="1 4" id="KW-0812">Transmembrane</keyword>
<dbReference type="InterPro" id="IPR029062">
    <property type="entry name" value="Class_I_gatase-like"/>
</dbReference>
<feature type="domain" description="DUF4159" evidence="3">
    <location>
        <begin position="716"/>
        <end position="934"/>
    </location>
</feature>
<dbReference type="OrthoDB" id="9773014at2"/>
<dbReference type="Pfam" id="PF07584">
    <property type="entry name" value="BatA"/>
    <property type="match status" value="1"/>
</dbReference>
<dbReference type="EMBL" id="FNMZ01000002">
    <property type="protein sequence ID" value="SDW72131.1"/>
    <property type="molecule type" value="Genomic_DNA"/>
</dbReference>
<gene>
    <name evidence="4" type="ORF">SAMN05444336_102180</name>
</gene>
<dbReference type="InterPro" id="IPR011933">
    <property type="entry name" value="Double_TM_dom"/>
</dbReference>
<dbReference type="Gene3D" id="3.40.50.880">
    <property type="match status" value="1"/>
</dbReference>
<sequence length="954" mass="99672">MLSFGAIAFLNPWLLAALAALPALWWLLRATPPAPRRIRFPGVRLLLGLQDPERMPERTPWWLLLLRLAAIAAAILAFAHPVQNPTADLAGRGPLVVVMDGGWGSAPDWEARRARALEALEQAERADRAAIVVNLAAPRAPGARPDPRPAGDWRGAVETMAPAAWAPDRAGFAETAAALSDDLGGFETLWLTDGLAHPGAEDGADLAAALSAAGPLTMIGPDRLALGLRPPVLEDGALVAAVIRADAAEGPRPVSAAAIGRGPQGGERRLGLAEARLEEGENDATLVFDLPLELRNQVERIAILTGGSAGGVALADDAVRRKRVGLISGEDDSGSRPLTSQLHFLRKALEPTAEVVEGDLAALIDSGPDAIVLADLGVINDTDRAALTAWMEAGGLLVRFAGPRTARAETEALREGRTGEDPLMPVRLRAGGRAVGGAMSWEAPQAVRPFPPEGVFDGLDVPADVTVGRQVLAQPGPDLAARTLATLADGTPLVTAADRELGRVVFFHVTANAEWSTLPLSGLFVQMLERLALAASAGSHATLEALEGATWTPEMVLDGYGRPGDPGRLRGVLGARLAEGRPGPDAPPGVYVSGDRAVAVNLASAETTLVPAPPPPAGTRVERMTRAEERDLQGPLLALALILLALDAVAALAVSGRLRGARLRPRAAGAVVALALGAGLVGPLAGVAPAHAQGTEAAPDPAADALALAATRDTVLAYVMTGDAEVDRISAAGLAGLSRVLAARTAVEPAEPIGVNLEEDELAFYPMLYWPVSADMPTPSDAAYARLNAFTRTGGMIVFDTRDANLAAGPGSGTPEGRALRRLAAQLDLPPLEPAPSDHVLTRTFYLLQDFPGRWRGSELWLEATPDPAEQPAGETPFRHLNDGVSPVVIGGADWASAWAVNDRGDFLSPVGRDGGRQREMAFRFGVNLVMYVLTGSYKSDQVHVPALLERLGN</sequence>
<feature type="transmembrane region" description="Helical" evidence="1">
    <location>
        <begin position="636"/>
        <end position="655"/>
    </location>
</feature>
<reference evidence="4 5" key="1">
    <citation type="submission" date="2016-10" db="EMBL/GenBank/DDBJ databases">
        <authorList>
            <person name="de Groot N.N."/>
        </authorList>
    </citation>
    <scope>NUCLEOTIDE SEQUENCE [LARGE SCALE GENOMIC DNA]</scope>
    <source>
        <strain evidence="4 5">DSM 17890</strain>
    </source>
</reference>
<feature type="transmembrane region" description="Helical" evidence="1">
    <location>
        <begin position="667"/>
        <end position="688"/>
    </location>
</feature>
<feature type="transmembrane region" description="Helical" evidence="1">
    <location>
        <begin position="6"/>
        <end position="28"/>
    </location>
</feature>
<dbReference type="AlphaFoldDB" id="A0A1H2VV89"/>
<keyword evidence="5" id="KW-1185">Reference proteome</keyword>
<feature type="transmembrane region" description="Helical" evidence="1">
    <location>
        <begin position="61"/>
        <end position="79"/>
    </location>
</feature>
<dbReference type="Proteomes" id="UP000199118">
    <property type="component" value="Unassembled WGS sequence"/>
</dbReference>
<name>A0A1H2VV89_9RHOB</name>
<organism evidence="4 5">
    <name type="scientific">Albimonas donghaensis</name>
    <dbReference type="NCBI Taxonomy" id="356660"/>
    <lineage>
        <taxon>Bacteria</taxon>
        <taxon>Pseudomonadati</taxon>
        <taxon>Pseudomonadota</taxon>
        <taxon>Alphaproteobacteria</taxon>
        <taxon>Rhodobacterales</taxon>
        <taxon>Paracoccaceae</taxon>
        <taxon>Albimonas</taxon>
    </lineage>
</organism>